<sequence>MSGSSSASWTPSPPPPLGPLPLLESSIAVAEDILFRSDCQASAAPRAAVTDRIHLRSVFSLPSTFRPPPPSAAPVATVLRNTRPPEEMPPLSDLLRYRVLPGMGHPLPPTAPSPNLGADPQTEHLPPLYRVPRRNSPAAAFLIAARSEASIHDHKAGTYASLVTPRTHTAILR</sequence>
<feature type="region of interest" description="Disordered" evidence="1">
    <location>
        <begin position="1"/>
        <end position="22"/>
    </location>
</feature>
<protein>
    <submittedName>
        <fullName evidence="2">Uncharacterized protein</fullName>
    </submittedName>
</protein>
<proteinExistence type="predicted"/>
<name>A0A0E0KZU4_ORYPU</name>
<evidence type="ECO:0000256" key="1">
    <source>
        <dbReference type="SAM" id="MobiDB-lite"/>
    </source>
</evidence>
<dbReference type="AlphaFoldDB" id="A0A0E0KZU4"/>
<dbReference type="Proteomes" id="UP000026962">
    <property type="component" value="Chromosome 5"/>
</dbReference>
<evidence type="ECO:0000313" key="2">
    <source>
        <dbReference type="EnsemblPlants" id="OPUNC05G06850.1"/>
    </source>
</evidence>
<dbReference type="Gramene" id="OPUNC05G06850.1">
    <property type="protein sequence ID" value="OPUNC05G06850.1"/>
    <property type="gene ID" value="OPUNC05G06850"/>
</dbReference>
<keyword evidence="3" id="KW-1185">Reference proteome</keyword>
<organism evidence="2">
    <name type="scientific">Oryza punctata</name>
    <name type="common">Red rice</name>
    <dbReference type="NCBI Taxonomy" id="4537"/>
    <lineage>
        <taxon>Eukaryota</taxon>
        <taxon>Viridiplantae</taxon>
        <taxon>Streptophyta</taxon>
        <taxon>Embryophyta</taxon>
        <taxon>Tracheophyta</taxon>
        <taxon>Spermatophyta</taxon>
        <taxon>Magnoliopsida</taxon>
        <taxon>Liliopsida</taxon>
        <taxon>Poales</taxon>
        <taxon>Poaceae</taxon>
        <taxon>BOP clade</taxon>
        <taxon>Oryzoideae</taxon>
        <taxon>Oryzeae</taxon>
        <taxon>Oryzinae</taxon>
        <taxon>Oryza</taxon>
    </lineage>
</organism>
<dbReference type="EnsemblPlants" id="OPUNC05G06850.1">
    <property type="protein sequence ID" value="OPUNC05G06850.1"/>
    <property type="gene ID" value="OPUNC05G06850"/>
</dbReference>
<reference evidence="2" key="1">
    <citation type="submission" date="2015-04" db="UniProtKB">
        <authorList>
            <consortium name="EnsemblPlants"/>
        </authorList>
    </citation>
    <scope>IDENTIFICATION</scope>
</reference>
<reference evidence="2" key="2">
    <citation type="submission" date="2018-05" db="EMBL/GenBank/DDBJ databases">
        <title>OpunRS2 (Oryza punctata Reference Sequence Version 2).</title>
        <authorList>
            <person name="Zhang J."/>
            <person name="Kudrna D."/>
            <person name="Lee S."/>
            <person name="Talag J."/>
            <person name="Welchert J."/>
            <person name="Wing R.A."/>
        </authorList>
    </citation>
    <scope>NUCLEOTIDE SEQUENCE [LARGE SCALE GENOMIC DNA]</scope>
</reference>
<accession>A0A0E0KZU4</accession>
<dbReference type="HOGENOM" id="CLU_1550044_0_0_1"/>
<feature type="compositionally biased region" description="Low complexity" evidence="1">
    <location>
        <begin position="1"/>
        <end position="10"/>
    </location>
</feature>
<evidence type="ECO:0000313" key="3">
    <source>
        <dbReference type="Proteomes" id="UP000026962"/>
    </source>
</evidence>